<name>A0A8R2NTE2_ACYPI</name>
<proteinExistence type="predicted"/>
<dbReference type="AlphaFoldDB" id="A0A8R2NTE2"/>
<evidence type="ECO:0000313" key="1">
    <source>
        <dbReference type="EnsemblMetazoa" id="XP_029345043.1"/>
    </source>
</evidence>
<reference evidence="1" key="2">
    <citation type="submission" date="2022-06" db="UniProtKB">
        <authorList>
            <consortium name="EnsemblMetazoa"/>
        </authorList>
    </citation>
    <scope>IDENTIFICATION</scope>
</reference>
<dbReference type="KEGG" id="api:115034037"/>
<sequence length="121" mass="13509">MFKNAMRLISTGLRCMQGPSRVCSSSLINGDTFSRIMGESVRQFSIQNSVNAQYKPQVSCTSLPPIAINGFGRIGKCVLLKALQENMNGSRITHRLFFVNCFKPSSLVIHRWSQSTSRAHK</sequence>
<protein>
    <recommendedName>
        <fullName evidence="3">Glyceraldehyde 3-phosphate dehydrogenase NAD(P) binding domain-containing protein</fullName>
    </recommendedName>
</protein>
<dbReference type="Proteomes" id="UP000007819">
    <property type="component" value="Chromosome A2"/>
</dbReference>
<dbReference type="EnsemblMetazoa" id="XM_029489183.1">
    <property type="protein sequence ID" value="XP_029345043.1"/>
    <property type="gene ID" value="LOC115034037"/>
</dbReference>
<evidence type="ECO:0000313" key="2">
    <source>
        <dbReference type="Proteomes" id="UP000007819"/>
    </source>
</evidence>
<organism evidence="1 2">
    <name type="scientific">Acyrthosiphon pisum</name>
    <name type="common">Pea aphid</name>
    <dbReference type="NCBI Taxonomy" id="7029"/>
    <lineage>
        <taxon>Eukaryota</taxon>
        <taxon>Metazoa</taxon>
        <taxon>Ecdysozoa</taxon>
        <taxon>Arthropoda</taxon>
        <taxon>Hexapoda</taxon>
        <taxon>Insecta</taxon>
        <taxon>Pterygota</taxon>
        <taxon>Neoptera</taxon>
        <taxon>Paraneoptera</taxon>
        <taxon>Hemiptera</taxon>
        <taxon>Sternorrhyncha</taxon>
        <taxon>Aphidomorpha</taxon>
        <taxon>Aphidoidea</taxon>
        <taxon>Aphididae</taxon>
        <taxon>Macrosiphini</taxon>
        <taxon>Acyrthosiphon</taxon>
    </lineage>
</organism>
<reference evidence="2" key="1">
    <citation type="submission" date="2010-06" db="EMBL/GenBank/DDBJ databases">
        <authorList>
            <person name="Jiang H."/>
            <person name="Abraham K."/>
            <person name="Ali S."/>
            <person name="Alsbrooks S.L."/>
            <person name="Anim B.N."/>
            <person name="Anosike U.S."/>
            <person name="Attaway T."/>
            <person name="Bandaranaike D.P."/>
            <person name="Battles P.K."/>
            <person name="Bell S.N."/>
            <person name="Bell A.V."/>
            <person name="Beltran B."/>
            <person name="Bickham C."/>
            <person name="Bustamante Y."/>
            <person name="Caleb T."/>
            <person name="Canada A."/>
            <person name="Cardenas V."/>
            <person name="Carter K."/>
            <person name="Chacko J."/>
            <person name="Chandrabose M.N."/>
            <person name="Chavez D."/>
            <person name="Chavez A."/>
            <person name="Chen L."/>
            <person name="Chu H.-S."/>
            <person name="Claassen K.J."/>
            <person name="Cockrell R."/>
            <person name="Collins M."/>
            <person name="Cooper J.A."/>
            <person name="Cree A."/>
            <person name="Curry S.M."/>
            <person name="Da Y."/>
            <person name="Dao M.D."/>
            <person name="Das B."/>
            <person name="Davila M.-L."/>
            <person name="Davy-Carroll L."/>
            <person name="Denson S."/>
            <person name="Dinh H."/>
            <person name="Ebong V.E."/>
            <person name="Edwards J.R."/>
            <person name="Egan A."/>
            <person name="El-Daye J."/>
            <person name="Escobedo L."/>
            <person name="Fernandez S."/>
            <person name="Fernando P.R."/>
            <person name="Flagg N."/>
            <person name="Forbes L.D."/>
            <person name="Fowler R.G."/>
            <person name="Fu Q."/>
            <person name="Gabisi R.A."/>
            <person name="Ganer J."/>
            <person name="Garbino Pronczuk A."/>
            <person name="Garcia R.M."/>
            <person name="Garner T."/>
            <person name="Garrett T.E."/>
            <person name="Gonzalez D.A."/>
            <person name="Hamid H."/>
            <person name="Hawkins E.S."/>
            <person name="Hirani K."/>
            <person name="Hogues M.E."/>
            <person name="Hollins B."/>
            <person name="Hsiao C.-H."/>
            <person name="Jabil R."/>
            <person name="James M.L."/>
            <person name="Jhangiani S.N."/>
            <person name="Johnson B."/>
            <person name="Johnson Q."/>
            <person name="Joshi V."/>
            <person name="Kalu J.B."/>
            <person name="Kam C."/>
            <person name="Kashfia A."/>
            <person name="Keebler J."/>
            <person name="Kisamo H."/>
            <person name="Kovar C.L."/>
            <person name="Lago L.A."/>
            <person name="Lai C.-Y."/>
            <person name="Laidlaw J."/>
            <person name="Lara F."/>
            <person name="Le T.-K."/>
            <person name="Lee S.L."/>
            <person name="Legall F.H."/>
            <person name="Lemon S.J."/>
            <person name="Lewis L.R."/>
            <person name="Li B."/>
            <person name="Liu Y."/>
            <person name="Liu Y.-S."/>
            <person name="Lopez J."/>
            <person name="Lozado R.J."/>
            <person name="Lu J."/>
            <person name="Madu R.C."/>
            <person name="Maheshwari M."/>
            <person name="Maheshwari R."/>
            <person name="Malloy K."/>
            <person name="Martinez E."/>
            <person name="Mathew T."/>
            <person name="Mercado I.C."/>
            <person name="Mercado C."/>
            <person name="Meyer B."/>
            <person name="Montgomery K."/>
            <person name="Morgan M.B."/>
            <person name="Munidasa M."/>
            <person name="Nazareth L.V."/>
            <person name="Nelson J."/>
            <person name="Ng B.M."/>
            <person name="Nguyen N.B."/>
            <person name="Nguyen P.Q."/>
            <person name="Nguyen T."/>
            <person name="Obregon M."/>
            <person name="Okwuonu G.O."/>
            <person name="Onwere C.G."/>
            <person name="Orozco G."/>
            <person name="Parra A."/>
            <person name="Patel S."/>
            <person name="Patil S."/>
            <person name="Perez A."/>
            <person name="Perez Y."/>
            <person name="Pham C."/>
            <person name="Primus E.L."/>
            <person name="Pu L.-L."/>
            <person name="Puazo M."/>
            <person name="Qin X."/>
            <person name="Quiroz J.B."/>
            <person name="Reese J."/>
            <person name="Richards S."/>
            <person name="Rives C.M."/>
            <person name="Robberts R."/>
            <person name="Ruiz S.J."/>
            <person name="Ruiz M.J."/>
            <person name="Santibanez J."/>
            <person name="Schneider B.W."/>
            <person name="Sisson I."/>
            <person name="Smith M."/>
            <person name="Sodergren E."/>
            <person name="Song X.-Z."/>
            <person name="Song B.B."/>
            <person name="Summersgill H."/>
            <person name="Thelus R."/>
            <person name="Thornton R.D."/>
            <person name="Trejos Z.Y."/>
            <person name="Usmani K."/>
            <person name="Vattathil S."/>
            <person name="Villasana D."/>
            <person name="Walker D.L."/>
            <person name="Wang S."/>
            <person name="Wang K."/>
            <person name="White C.S."/>
            <person name="Williams A.C."/>
            <person name="Williamson J."/>
            <person name="Wilson K."/>
            <person name="Woghiren I.O."/>
            <person name="Woodworth J.R."/>
            <person name="Worley K.C."/>
            <person name="Wright R.A."/>
            <person name="Wu W."/>
            <person name="Young L."/>
            <person name="Zhang L."/>
            <person name="Zhang J."/>
            <person name="Zhu Y."/>
            <person name="Muzny D.M."/>
            <person name="Weinstock G."/>
            <person name="Gibbs R.A."/>
        </authorList>
    </citation>
    <scope>NUCLEOTIDE SEQUENCE [LARGE SCALE GENOMIC DNA]</scope>
    <source>
        <strain evidence="2">LSR1</strain>
    </source>
</reference>
<keyword evidence="2" id="KW-1185">Reference proteome</keyword>
<dbReference type="GeneID" id="115034037"/>
<dbReference type="RefSeq" id="XP_029345043.1">
    <property type="nucleotide sequence ID" value="XM_029489183.1"/>
</dbReference>
<accession>A0A8R2NTE2</accession>
<evidence type="ECO:0008006" key="3">
    <source>
        <dbReference type="Google" id="ProtNLM"/>
    </source>
</evidence>